<evidence type="ECO:0000256" key="4">
    <source>
        <dbReference type="SAM" id="MobiDB-lite"/>
    </source>
</evidence>
<evidence type="ECO:0000256" key="1">
    <source>
        <dbReference type="ARBA" id="ARBA00001709"/>
    </source>
</evidence>
<dbReference type="Gene3D" id="3.90.226.10">
    <property type="entry name" value="2-enoyl-CoA Hydratase, Chain A, domain 1"/>
    <property type="match status" value="1"/>
</dbReference>
<dbReference type="GeneID" id="85349384"/>
<accession>A0AA39NDV0</accession>
<dbReference type="InterPro" id="IPR029045">
    <property type="entry name" value="ClpP/crotonase-like_dom_sf"/>
</dbReference>
<dbReference type="GO" id="GO:0005739">
    <property type="term" value="C:mitochondrion"/>
    <property type="evidence" value="ECO:0007669"/>
    <property type="project" value="TreeGrafter"/>
</dbReference>
<evidence type="ECO:0000256" key="2">
    <source>
        <dbReference type="ARBA" id="ARBA00011915"/>
    </source>
</evidence>
<sequence>MLVPTIIKGMSRGGASALKRTRQIASHMMSTTAEETVKFESLSELRTYTLNRPEKLNALDEQMLGLLRPKIESWSKSDLCGVVLGRGTGRAFCAGGDVASVAQNAANPTTRKRAIKFFKDEFELDYLLATIQKPYVALMDGITMGGGVGLSAPATFRVATENTLFAMPETDIGYCPDVGGSYYLSRLDGEIGTYLSLTGARLKGRAVFEHGLATHFIPSRRIPTVLEALAGVEAADYDTACVEVNGILEENSAERESDEPSSLLVGPTRVALDSAFRHDSVEKIVDDLTRFKSDKDEMVSGWASKTLELLALRSPTSLKVALAAIRRGRDQDLWEALNMELRIATAYCSGASPDFIAGITAKLIDKSKGPPQWSPSSVKDVADDIVSRFFSAKSAFLTQAPKLYLPENDVTPKAGTTKDTEDSTNKSGTSLQESTGSVESGGDKKGKEGVILDGPDRDIGPPPDFSAKPHAYHKYSLPTEKEIEAIVRGNDIDSPGTGYTIDEVVEKVLEHHNGKMGIREKVLEIVERKCKIVDNADGNFVWVSWK</sequence>
<dbReference type="SUPFAM" id="SSF52096">
    <property type="entry name" value="ClpP/crotonase"/>
    <property type="match status" value="1"/>
</dbReference>
<feature type="domain" description="Enoyl-CoA hydratase/isomerase" evidence="5">
    <location>
        <begin position="46"/>
        <end position="390"/>
    </location>
</feature>
<reference evidence="6" key="1">
    <citation type="submission" date="2023-06" db="EMBL/GenBank/DDBJ databases">
        <authorList>
            <consortium name="Lawrence Berkeley National Laboratory"/>
            <person name="Ahrendt S."/>
            <person name="Sahu N."/>
            <person name="Indic B."/>
            <person name="Wong-Bajracharya J."/>
            <person name="Merenyi Z."/>
            <person name="Ke H.-M."/>
            <person name="Monk M."/>
            <person name="Kocsube S."/>
            <person name="Drula E."/>
            <person name="Lipzen A."/>
            <person name="Balint B."/>
            <person name="Henrissat B."/>
            <person name="Andreopoulos B."/>
            <person name="Martin F.M."/>
            <person name="Harder C.B."/>
            <person name="Rigling D."/>
            <person name="Ford K.L."/>
            <person name="Foster G.D."/>
            <person name="Pangilinan J."/>
            <person name="Papanicolaou A."/>
            <person name="Barry K."/>
            <person name="LaButti K."/>
            <person name="Viragh M."/>
            <person name="Koriabine M."/>
            <person name="Yan M."/>
            <person name="Riley R."/>
            <person name="Champramary S."/>
            <person name="Plett K.L."/>
            <person name="Tsai I.J."/>
            <person name="Slot J."/>
            <person name="Sipos G."/>
            <person name="Plett J."/>
            <person name="Nagy L.G."/>
            <person name="Grigoriev I.V."/>
        </authorList>
    </citation>
    <scope>NUCLEOTIDE SEQUENCE</scope>
    <source>
        <strain evidence="6">CCBAS 213</strain>
    </source>
</reference>
<proteinExistence type="predicted"/>
<dbReference type="EC" id="3.1.2.4" evidence="2"/>
<dbReference type="Proteomes" id="UP001175211">
    <property type="component" value="Unassembled WGS sequence"/>
</dbReference>
<name>A0AA39NDV0_ARMTA</name>
<protein>
    <recommendedName>
        <fullName evidence="2">3-hydroxyisobutyryl-CoA hydrolase</fullName>
        <ecNumber evidence="2">3.1.2.4</ecNumber>
    </recommendedName>
</protein>
<gene>
    <name evidence="6" type="ORF">EV420DRAFT_1100957</name>
</gene>
<organism evidence="6 7">
    <name type="scientific">Armillaria tabescens</name>
    <name type="common">Ringless honey mushroom</name>
    <name type="synonym">Agaricus tabescens</name>
    <dbReference type="NCBI Taxonomy" id="1929756"/>
    <lineage>
        <taxon>Eukaryota</taxon>
        <taxon>Fungi</taxon>
        <taxon>Dikarya</taxon>
        <taxon>Basidiomycota</taxon>
        <taxon>Agaricomycotina</taxon>
        <taxon>Agaricomycetes</taxon>
        <taxon>Agaricomycetidae</taxon>
        <taxon>Agaricales</taxon>
        <taxon>Marasmiineae</taxon>
        <taxon>Physalacriaceae</taxon>
        <taxon>Desarmillaria</taxon>
    </lineage>
</organism>
<dbReference type="PANTHER" id="PTHR43176:SF3">
    <property type="entry name" value="3-HYDROXYISOBUTYRYL-COA HYDROLASE, MITOCHONDRIAL"/>
    <property type="match status" value="1"/>
</dbReference>
<feature type="compositionally biased region" description="Polar residues" evidence="4">
    <location>
        <begin position="425"/>
        <end position="438"/>
    </location>
</feature>
<dbReference type="RefSeq" id="XP_060334968.1">
    <property type="nucleotide sequence ID" value="XM_060465836.1"/>
</dbReference>
<evidence type="ECO:0000259" key="5">
    <source>
        <dbReference type="Pfam" id="PF16113"/>
    </source>
</evidence>
<dbReference type="CDD" id="cd06558">
    <property type="entry name" value="crotonase-like"/>
    <property type="match status" value="1"/>
</dbReference>
<keyword evidence="3 6" id="KW-0378">Hydrolase</keyword>
<dbReference type="GO" id="GO:0006574">
    <property type="term" value="P:L-valine catabolic process"/>
    <property type="evidence" value="ECO:0007669"/>
    <property type="project" value="TreeGrafter"/>
</dbReference>
<comment type="caution">
    <text evidence="6">The sequence shown here is derived from an EMBL/GenBank/DDBJ whole genome shotgun (WGS) entry which is preliminary data.</text>
</comment>
<dbReference type="Pfam" id="PF16113">
    <property type="entry name" value="ECH_2"/>
    <property type="match status" value="1"/>
</dbReference>
<evidence type="ECO:0000313" key="6">
    <source>
        <dbReference type="EMBL" id="KAK0463658.1"/>
    </source>
</evidence>
<dbReference type="EMBL" id="JAUEPS010000007">
    <property type="protein sequence ID" value="KAK0463658.1"/>
    <property type="molecule type" value="Genomic_DNA"/>
</dbReference>
<evidence type="ECO:0000313" key="7">
    <source>
        <dbReference type="Proteomes" id="UP001175211"/>
    </source>
</evidence>
<comment type="catalytic activity">
    <reaction evidence="1">
        <text>3-hydroxy-2-methylpropanoyl-CoA + H2O = 3-hydroxy-2-methylpropanoate + CoA + H(+)</text>
        <dbReference type="Rhea" id="RHEA:20888"/>
        <dbReference type="ChEBI" id="CHEBI:11805"/>
        <dbReference type="ChEBI" id="CHEBI:15377"/>
        <dbReference type="ChEBI" id="CHEBI:15378"/>
        <dbReference type="ChEBI" id="CHEBI:57287"/>
        <dbReference type="ChEBI" id="CHEBI:57340"/>
        <dbReference type="EC" id="3.1.2.4"/>
    </reaction>
</comment>
<dbReference type="InterPro" id="IPR045004">
    <property type="entry name" value="ECH_dom"/>
</dbReference>
<dbReference type="InterPro" id="IPR032259">
    <property type="entry name" value="HIBYL-CoA-H"/>
</dbReference>
<dbReference type="PANTHER" id="PTHR43176">
    <property type="entry name" value="3-HYDROXYISOBUTYRYL-COA HYDROLASE-RELATED"/>
    <property type="match status" value="1"/>
</dbReference>
<dbReference type="NCBIfam" id="NF004127">
    <property type="entry name" value="PRK05617.1"/>
    <property type="match status" value="1"/>
</dbReference>
<evidence type="ECO:0000256" key="3">
    <source>
        <dbReference type="ARBA" id="ARBA00022801"/>
    </source>
</evidence>
<dbReference type="AlphaFoldDB" id="A0AA39NDV0"/>
<feature type="region of interest" description="Disordered" evidence="4">
    <location>
        <begin position="407"/>
        <end position="470"/>
    </location>
</feature>
<feature type="compositionally biased region" description="Basic and acidic residues" evidence="4">
    <location>
        <begin position="441"/>
        <end position="459"/>
    </location>
</feature>
<dbReference type="GO" id="GO:0003860">
    <property type="term" value="F:3-hydroxyisobutyryl-CoA hydrolase activity"/>
    <property type="evidence" value="ECO:0007669"/>
    <property type="project" value="UniProtKB-EC"/>
</dbReference>
<keyword evidence="7" id="KW-1185">Reference proteome</keyword>